<evidence type="ECO:0000256" key="2">
    <source>
        <dbReference type="RuleBase" id="RU000363"/>
    </source>
</evidence>
<feature type="transmembrane region" description="Helical" evidence="3">
    <location>
        <begin position="141"/>
        <end position="161"/>
    </location>
</feature>
<dbReference type="InterPro" id="IPR002347">
    <property type="entry name" value="SDR_fam"/>
</dbReference>
<keyword evidence="5" id="KW-1185">Reference proteome</keyword>
<name>A0A183ESZ8_9BILA</name>
<dbReference type="OrthoDB" id="1933717at2759"/>
<reference evidence="4 5" key="2">
    <citation type="submission" date="2018-11" db="EMBL/GenBank/DDBJ databases">
        <authorList>
            <consortium name="Pathogen Informatics"/>
        </authorList>
    </citation>
    <scope>NUCLEOTIDE SEQUENCE [LARGE SCALE GENOMIC DNA]</scope>
</reference>
<dbReference type="InterPro" id="IPR036291">
    <property type="entry name" value="NAD(P)-bd_dom_sf"/>
</dbReference>
<dbReference type="Gene3D" id="3.40.50.720">
    <property type="entry name" value="NAD(P)-binding Rossmann-like Domain"/>
    <property type="match status" value="2"/>
</dbReference>
<dbReference type="GO" id="GO:0016491">
    <property type="term" value="F:oxidoreductase activity"/>
    <property type="evidence" value="ECO:0007669"/>
    <property type="project" value="UniProtKB-KW"/>
</dbReference>
<dbReference type="PRINTS" id="PR00080">
    <property type="entry name" value="SDRFAMILY"/>
</dbReference>
<evidence type="ECO:0000313" key="4">
    <source>
        <dbReference type="EMBL" id="VDN42376.1"/>
    </source>
</evidence>
<evidence type="ECO:0000313" key="6">
    <source>
        <dbReference type="WBParaSite" id="GPUH_0002411901-mRNA-1"/>
    </source>
</evidence>
<dbReference type="PANTHER" id="PTHR44147">
    <property type="entry name" value="DEHYDROGENASE/REDUCTASE SDR FAMILY MEMBER 1"/>
    <property type="match status" value="1"/>
</dbReference>
<dbReference type="Proteomes" id="UP000271098">
    <property type="component" value="Unassembled WGS sequence"/>
</dbReference>
<dbReference type="EMBL" id="UYRT01100002">
    <property type="protein sequence ID" value="VDN42376.1"/>
    <property type="molecule type" value="Genomic_DNA"/>
</dbReference>
<dbReference type="AlphaFoldDB" id="A0A183ESZ8"/>
<dbReference type="Pfam" id="PF00106">
    <property type="entry name" value="adh_short"/>
    <property type="match status" value="1"/>
</dbReference>
<proteinExistence type="inferred from homology"/>
<keyword evidence="3" id="KW-0812">Transmembrane</keyword>
<gene>
    <name evidence="4" type="ORF">GPUH_LOCUS24088</name>
</gene>
<dbReference type="InterPro" id="IPR020904">
    <property type="entry name" value="Sc_DH/Rdtase_CS"/>
</dbReference>
<evidence type="ECO:0000313" key="5">
    <source>
        <dbReference type="Proteomes" id="UP000271098"/>
    </source>
</evidence>
<keyword evidence="3" id="KW-0472">Membrane</keyword>
<evidence type="ECO:0000256" key="1">
    <source>
        <dbReference type="ARBA" id="ARBA00023002"/>
    </source>
</evidence>
<sequence length="198" mass="22468">MSEVEKLFERIEQDTNGQLDILVNNAFSAIKSIGDVDGRKFWEMEPELWDQVSSIAVYVDHSDMSEVEKLFKRIEQDTNGQLDILVNNAFSAIKSIGDVDGRKFWEMEPELWDQVNNVGLRNHYYCSVYAARMMAKRQTGLIINISSAGGLFYLFTVPYGVGKAAMDRMASDMAVELRSREVTVVSLWPGVVRTEVLI</sequence>
<dbReference type="WBParaSite" id="GPUH_0002411901-mRNA-1">
    <property type="protein sequence ID" value="GPUH_0002411901-mRNA-1"/>
    <property type="gene ID" value="GPUH_0002411901"/>
</dbReference>
<protein>
    <submittedName>
        <fullName evidence="6">Short-chain dehydrogenase/reductase SDR</fullName>
    </submittedName>
</protein>
<dbReference type="PANTHER" id="PTHR44147:SF2">
    <property type="entry name" value="DEHYDROGENASE_REDUCTASE SDR FAMILY MEMBER 1"/>
    <property type="match status" value="1"/>
</dbReference>
<evidence type="ECO:0000256" key="3">
    <source>
        <dbReference type="SAM" id="Phobius"/>
    </source>
</evidence>
<organism evidence="6">
    <name type="scientific">Gongylonema pulchrum</name>
    <dbReference type="NCBI Taxonomy" id="637853"/>
    <lineage>
        <taxon>Eukaryota</taxon>
        <taxon>Metazoa</taxon>
        <taxon>Ecdysozoa</taxon>
        <taxon>Nematoda</taxon>
        <taxon>Chromadorea</taxon>
        <taxon>Rhabditida</taxon>
        <taxon>Spirurina</taxon>
        <taxon>Spiruromorpha</taxon>
        <taxon>Spiruroidea</taxon>
        <taxon>Gongylonematidae</taxon>
        <taxon>Gongylonema</taxon>
    </lineage>
</organism>
<comment type="similarity">
    <text evidence="2">Belongs to the short-chain dehydrogenases/reductases (SDR) family.</text>
</comment>
<reference evidence="6" key="1">
    <citation type="submission" date="2016-06" db="UniProtKB">
        <authorList>
            <consortium name="WormBaseParasite"/>
        </authorList>
    </citation>
    <scope>IDENTIFICATION</scope>
</reference>
<accession>A0A183ESZ8</accession>
<keyword evidence="3" id="KW-1133">Transmembrane helix</keyword>
<keyword evidence="1" id="KW-0560">Oxidoreductase</keyword>
<dbReference type="PRINTS" id="PR00081">
    <property type="entry name" value="GDHRDH"/>
</dbReference>
<dbReference type="PROSITE" id="PS00061">
    <property type="entry name" value="ADH_SHORT"/>
    <property type="match status" value="1"/>
</dbReference>
<dbReference type="SUPFAM" id="SSF51735">
    <property type="entry name" value="NAD(P)-binding Rossmann-fold domains"/>
    <property type="match status" value="1"/>
</dbReference>